<evidence type="ECO:0000313" key="8">
    <source>
        <dbReference type="Proteomes" id="UP000254425"/>
    </source>
</evidence>
<dbReference type="InterPro" id="IPR036866">
    <property type="entry name" value="RibonucZ/Hydroxyglut_hydro"/>
</dbReference>
<keyword evidence="3" id="KW-0479">Metal-binding</keyword>
<evidence type="ECO:0000256" key="1">
    <source>
        <dbReference type="ARBA" id="ARBA00001947"/>
    </source>
</evidence>
<dbReference type="Proteomes" id="UP000254425">
    <property type="component" value="Chromosome"/>
</dbReference>
<dbReference type="SMART" id="SM00849">
    <property type="entry name" value="Lactamase_B"/>
    <property type="match status" value="1"/>
</dbReference>
<dbReference type="GO" id="GO:0046872">
    <property type="term" value="F:metal ion binding"/>
    <property type="evidence" value="ECO:0007669"/>
    <property type="project" value="UniProtKB-KW"/>
</dbReference>
<comment type="cofactor">
    <cofactor evidence="1">
        <name>Zn(2+)</name>
        <dbReference type="ChEBI" id="CHEBI:29105"/>
    </cofactor>
</comment>
<feature type="domain" description="Metallo-beta-lactamase" evidence="6">
    <location>
        <begin position="38"/>
        <end position="239"/>
    </location>
</feature>
<accession>A0A345XJ72</accession>
<dbReference type="InterPro" id="IPR001279">
    <property type="entry name" value="Metallo-B-lactamas"/>
</dbReference>
<reference evidence="7 8" key="1">
    <citation type="submission" date="2018-07" db="EMBL/GenBank/DDBJ databases">
        <title>Draft genome of the type strain Streptomyces armeniacus ATCC 15676.</title>
        <authorList>
            <person name="Labana P."/>
            <person name="Gosse J.T."/>
            <person name="Boddy C.N."/>
        </authorList>
    </citation>
    <scope>NUCLEOTIDE SEQUENCE [LARGE SCALE GENOMIC DNA]</scope>
    <source>
        <strain evidence="7 8">ATCC 15676</strain>
    </source>
</reference>
<dbReference type="InterPro" id="IPR051013">
    <property type="entry name" value="MBL_superfamily_lactonases"/>
</dbReference>
<dbReference type="PANTHER" id="PTHR42978:SF7">
    <property type="entry name" value="METALLO-HYDROLASE RV2300C-RELATED"/>
    <property type="match status" value="1"/>
</dbReference>
<evidence type="ECO:0000259" key="6">
    <source>
        <dbReference type="SMART" id="SM00849"/>
    </source>
</evidence>
<dbReference type="EMBL" id="CP031320">
    <property type="protein sequence ID" value="AXK31688.1"/>
    <property type="molecule type" value="Genomic_DNA"/>
</dbReference>
<dbReference type="Gene3D" id="3.60.15.10">
    <property type="entry name" value="Ribonuclease Z/Hydroxyacylglutathione hydrolase-like"/>
    <property type="match status" value="1"/>
</dbReference>
<evidence type="ECO:0000256" key="2">
    <source>
        <dbReference type="ARBA" id="ARBA00007749"/>
    </source>
</evidence>
<keyword evidence="5" id="KW-0862">Zinc</keyword>
<proteinExistence type="inferred from homology"/>
<keyword evidence="8" id="KW-1185">Reference proteome</keyword>
<dbReference type="CDD" id="cd07729">
    <property type="entry name" value="AHL_lactonase_MBL-fold"/>
    <property type="match status" value="1"/>
</dbReference>
<sequence>MSGVEIIQIRYGERVTSRSAVLHDYASYGLPDEDLRMDYNFWVLRTGGETMLLDTGYDIAARDWLGERPVIAPPEALRLLDIDPLEVSTVITSHFHYDHIGHLGLFRNAQVVAGAADHAYWFGKWERGELEGEFATAEHLEAVRLAEREGRLRLVTGETEVRPGITVRPVGGHSPGEVLTVAEARNGPVILAADAAHFYEQIEHEWPFFAFTDLPEMRAALSLINRLAAERGATVVPGHDARVRDRFPALAGPAAEFATVLG</sequence>
<dbReference type="Pfam" id="PF00753">
    <property type="entry name" value="Lactamase_B"/>
    <property type="match status" value="1"/>
</dbReference>
<gene>
    <name evidence="7" type="ORF">DVA86_02515</name>
</gene>
<protein>
    <submittedName>
        <fullName evidence="7">N-acyl homoserine lactonase family protein</fullName>
    </submittedName>
</protein>
<evidence type="ECO:0000256" key="3">
    <source>
        <dbReference type="ARBA" id="ARBA00022723"/>
    </source>
</evidence>
<dbReference type="PANTHER" id="PTHR42978">
    <property type="entry name" value="QUORUM-QUENCHING LACTONASE YTNP-RELATED-RELATED"/>
    <property type="match status" value="1"/>
</dbReference>
<dbReference type="AlphaFoldDB" id="A0A345XJ72"/>
<dbReference type="RefSeq" id="WP_208875382.1">
    <property type="nucleotide sequence ID" value="NZ_CP031320.1"/>
</dbReference>
<name>A0A345XJ72_9ACTN</name>
<dbReference type="KEGG" id="sarm:DVA86_02515"/>
<evidence type="ECO:0000256" key="4">
    <source>
        <dbReference type="ARBA" id="ARBA00022801"/>
    </source>
</evidence>
<comment type="similarity">
    <text evidence="2">Belongs to the metallo-beta-lactamase superfamily.</text>
</comment>
<evidence type="ECO:0000313" key="7">
    <source>
        <dbReference type="EMBL" id="AXK31688.1"/>
    </source>
</evidence>
<organism evidence="7 8">
    <name type="scientific">Streptomyces armeniacus</name>
    <dbReference type="NCBI Taxonomy" id="83291"/>
    <lineage>
        <taxon>Bacteria</taxon>
        <taxon>Bacillati</taxon>
        <taxon>Actinomycetota</taxon>
        <taxon>Actinomycetes</taxon>
        <taxon>Kitasatosporales</taxon>
        <taxon>Streptomycetaceae</taxon>
        <taxon>Streptomyces</taxon>
    </lineage>
</organism>
<evidence type="ECO:0000256" key="5">
    <source>
        <dbReference type="ARBA" id="ARBA00022833"/>
    </source>
</evidence>
<keyword evidence="4" id="KW-0378">Hydrolase</keyword>
<dbReference type="SUPFAM" id="SSF56281">
    <property type="entry name" value="Metallo-hydrolase/oxidoreductase"/>
    <property type="match status" value="1"/>
</dbReference>
<dbReference type="GO" id="GO:0016787">
    <property type="term" value="F:hydrolase activity"/>
    <property type="evidence" value="ECO:0007669"/>
    <property type="project" value="UniProtKB-KW"/>
</dbReference>